<dbReference type="Proteomes" id="UP000183940">
    <property type="component" value="Unassembled WGS sequence"/>
</dbReference>
<dbReference type="InterPro" id="IPR011990">
    <property type="entry name" value="TPR-like_helical_dom_sf"/>
</dbReference>
<comment type="caution">
    <text evidence="4">The sequence shown here is derived from an EMBL/GenBank/DDBJ whole genome shotgun (WGS) entry which is preliminary data.</text>
</comment>
<evidence type="ECO:0000313" key="5">
    <source>
        <dbReference type="Proteomes" id="UP000183940"/>
    </source>
</evidence>
<dbReference type="InterPro" id="IPR019734">
    <property type="entry name" value="TPR_rpt"/>
</dbReference>
<gene>
    <name evidence="4" type="ORF">BI308_06080</name>
</gene>
<proteinExistence type="predicted"/>
<dbReference type="EMBL" id="MLAW01000007">
    <property type="protein sequence ID" value="OJJ26421.1"/>
    <property type="molecule type" value="Genomic_DNA"/>
</dbReference>
<dbReference type="STRING" id="1925591.BI308_06080"/>
<dbReference type="PROSITE" id="PS50005">
    <property type="entry name" value="TPR"/>
    <property type="match status" value="1"/>
</dbReference>
<feature type="signal peptide" evidence="2">
    <location>
        <begin position="1"/>
        <end position="28"/>
    </location>
</feature>
<feature type="chain" id="PRO_5009887398" description="CHAT domain-containing protein" evidence="2">
    <location>
        <begin position="29"/>
        <end position="797"/>
    </location>
</feature>
<dbReference type="AlphaFoldDB" id="A0A1L9QUR7"/>
<organism evidence="4 5">
    <name type="scientific">Roseofilum reptotaenium AO1-A</name>
    <dbReference type="NCBI Taxonomy" id="1925591"/>
    <lineage>
        <taxon>Bacteria</taxon>
        <taxon>Bacillati</taxon>
        <taxon>Cyanobacteriota</taxon>
        <taxon>Cyanophyceae</taxon>
        <taxon>Desertifilales</taxon>
        <taxon>Desertifilaceae</taxon>
        <taxon>Roseofilum</taxon>
    </lineage>
</organism>
<feature type="repeat" description="TPR" evidence="1">
    <location>
        <begin position="206"/>
        <end position="239"/>
    </location>
</feature>
<dbReference type="PANTHER" id="PTHR10098">
    <property type="entry name" value="RAPSYN-RELATED"/>
    <property type="match status" value="1"/>
</dbReference>
<dbReference type="SMART" id="SM00028">
    <property type="entry name" value="TPR"/>
    <property type="match status" value="5"/>
</dbReference>
<keyword evidence="2" id="KW-0732">Signal</keyword>
<dbReference type="InterPro" id="IPR024983">
    <property type="entry name" value="CHAT_dom"/>
</dbReference>
<keyword evidence="1" id="KW-0802">TPR repeat</keyword>
<evidence type="ECO:0000313" key="4">
    <source>
        <dbReference type="EMBL" id="OJJ26421.1"/>
    </source>
</evidence>
<dbReference type="Pfam" id="PF12770">
    <property type="entry name" value="CHAT"/>
    <property type="match status" value="1"/>
</dbReference>
<keyword evidence="5" id="KW-1185">Reference proteome</keyword>
<evidence type="ECO:0000256" key="1">
    <source>
        <dbReference type="PROSITE-ProRule" id="PRU00339"/>
    </source>
</evidence>
<name>A0A1L9QUR7_9CYAN</name>
<feature type="domain" description="CHAT" evidence="3">
    <location>
        <begin position="507"/>
        <end position="794"/>
    </location>
</feature>
<protein>
    <recommendedName>
        <fullName evidence="3">CHAT domain-containing protein</fullName>
    </recommendedName>
</protein>
<dbReference type="SUPFAM" id="SSF48452">
    <property type="entry name" value="TPR-like"/>
    <property type="match status" value="2"/>
</dbReference>
<reference evidence="4" key="1">
    <citation type="submission" date="2016-10" db="EMBL/GenBank/DDBJ databases">
        <title>CRISPR-Cas defence system in Roseofilum reptotaenium: evidence of a bacteriophage-cyanobacterium arms race in the coral black band disease.</title>
        <authorList>
            <person name="Buerger P."/>
            <person name="Wood-Charlson E.M."/>
            <person name="Weynberg K.D."/>
            <person name="Willis B."/>
            <person name="Van Oppen M.J."/>
        </authorList>
    </citation>
    <scope>NUCLEOTIDE SEQUENCE [LARGE SCALE GENOMIC DNA]</scope>
    <source>
        <strain evidence="4">AO1-A</strain>
    </source>
</reference>
<sequence>MMMSISLVRTISAIAISSVLALELPAIAQTSESGSVEVQTDPVSEADTLENWGKRDYAQGRFFSAQQFYQRVVKLRQRIGNRRKLAKTLINLASVEINLEDYDTALELLNQARSISRSRRDSATEIQALTGLSLLYEKQNLPNRALATAQQALALNQRLDRKEEQGHLYNHLGHLHTILHQEAKASQAYHRAISIFRELGDKVGVANSLNGLGFVYLEQNQFEPALSHFYQALLIWKKLEKTENYAATLHNIGRLFESQQQAELAILFYKQSMNELQLIHSQITDFSLEQQKAFLATVSQRYRHLANLLFQNNRPEEAHQVLDLLKLQELDEYLHSVKGDHQLPTLSLHPVEEDIFNDFLEAETQGVDWIEDLEELRAIPEGDRTVEETEKLNQINLLYQSLHQNFKPFLESSRINPIRQRMADYNSTNPEWNSHIQGLKSLLQQFEHQTAFVYPFMWEDRLEIIVVFADRPPIRRTVPVSQSELEQKITEFRTTITRKYPLPRVQSLGQQLYEWLVQPIKEDLNQAGIEALVYAPDGQLRHLPFSALYDGQDWLIQRFEINYITATSLQNFAPQTHRERKILAGAFTQGNYHVQVGDRQFDFSGLPFAQKEVQNLIQRFPDHTTLWNQDFNRDATLPELEAHQIVHLATHAAFVQGEPEESFILLGNGDRITLRDIEHWNLSDVDLIVLSACQTGIGEILGNGEEILGLGYQMQKAGAKAAIATLWHVDDQGTQVLMDQFYQSLDTDPDITLAQAIRQAQLSVINAQLPQTDNLDPTSFQHPYYWAPFILIGNGLD</sequence>
<accession>A0A1L9QUR7</accession>
<dbReference type="Pfam" id="PF13424">
    <property type="entry name" value="TPR_12"/>
    <property type="match status" value="2"/>
</dbReference>
<evidence type="ECO:0000256" key="2">
    <source>
        <dbReference type="SAM" id="SignalP"/>
    </source>
</evidence>
<dbReference type="PANTHER" id="PTHR10098:SF108">
    <property type="entry name" value="TETRATRICOPEPTIDE REPEAT PROTEIN 28"/>
    <property type="match status" value="1"/>
</dbReference>
<evidence type="ECO:0000259" key="3">
    <source>
        <dbReference type="Pfam" id="PF12770"/>
    </source>
</evidence>
<dbReference type="Gene3D" id="1.25.40.10">
    <property type="entry name" value="Tetratricopeptide repeat domain"/>
    <property type="match status" value="2"/>
</dbReference>